<dbReference type="OrthoDB" id="10387973at2759"/>
<sequence>MLPTLVVLLTATLAAHAAPNPLLPSILKSRHPTSFAPCEQAITNCLRQEAGIVKCECKQGALVVCKAIGIPLEDARTEDLTFYRWERLKECPRHGHLKQCNMGRCVE</sequence>
<comment type="caution">
    <text evidence="2">The sequence shown here is derived from an EMBL/GenBank/DDBJ whole genome shotgun (WGS) entry which is preliminary data.</text>
</comment>
<protein>
    <submittedName>
        <fullName evidence="2">Uncharacterized protein</fullName>
    </submittedName>
</protein>
<gene>
    <name evidence="2" type="ORF">PMIN01_01380</name>
</gene>
<evidence type="ECO:0000313" key="2">
    <source>
        <dbReference type="EMBL" id="KAF9741841.1"/>
    </source>
</evidence>
<reference evidence="2" key="1">
    <citation type="journal article" date="2020" name="Mol. Plant Microbe Interact.">
        <title>Genome Sequence of the Biocontrol Agent Coniothyrium minitans strain Conio (IMI 134523).</title>
        <authorList>
            <person name="Patel D."/>
            <person name="Shittu T.A."/>
            <person name="Baroncelli R."/>
            <person name="Muthumeenakshi S."/>
            <person name="Osborne T.H."/>
            <person name="Janganan T.K."/>
            <person name="Sreenivasaprasad S."/>
        </authorList>
    </citation>
    <scope>NUCLEOTIDE SEQUENCE</scope>
    <source>
        <strain evidence="2">Conio</strain>
    </source>
</reference>
<feature type="chain" id="PRO_5040121180" evidence="1">
    <location>
        <begin position="18"/>
        <end position="107"/>
    </location>
</feature>
<accession>A0A9P6GUU7</accession>
<proteinExistence type="predicted"/>
<dbReference type="AlphaFoldDB" id="A0A9P6GUU7"/>
<name>A0A9P6GUU7_9PLEO</name>
<evidence type="ECO:0000256" key="1">
    <source>
        <dbReference type="SAM" id="SignalP"/>
    </source>
</evidence>
<keyword evidence="1" id="KW-0732">Signal</keyword>
<organism evidence="2 3">
    <name type="scientific">Paraphaeosphaeria minitans</name>
    <dbReference type="NCBI Taxonomy" id="565426"/>
    <lineage>
        <taxon>Eukaryota</taxon>
        <taxon>Fungi</taxon>
        <taxon>Dikarya</taxon>
        <taxon>Ascomycota</taxon>
        <taxon>Pezizomycotina</taxon>
        <taxon>Dothideomycetes</taxon>
        <taxon>Pleosporomycetidae</taxon>
        <taxon>Pleosporales</taxon>
        <taxon>Massarineae</taxon>
        <taxon>Didymosphaeriaceae</taxon>
        <taxon>Paraphaeosphaeria</taxon>
    </lineage>
</organism>
<keyword evidence="3" id="KW-1185">Reference proteome</keyword>
<dbReference type="Proteomes" id="UP000756921">
    <property type="component" value="Unassembled WGS sequence"/>
</dbReference>
<evidence type="ECO:0000313" key="3">
    <source>
        <dbReference type="Proteomes" id="UP000756921"/>
    </source>
</evidence>
<feature type="signal peptide" evidence="1">
    <location>
        <begin position="1"/>
        <end position="17"/>
    </location>
</feature>
<dbReference type="EMBL" id="WJXW01000001">
    <property type="protein sequence ID" value="KAF9741841.1"/>
    <property type="molecule type" value="Genomic_DNA"/>
</dbReference>